<feature type="transmembrane region" description="Helical" evidence="8">
    <location>
        <begin position="20"/>
        <end position="41"/>
    </location>
</feature>
<feature type="transmembrane region" description="Helical" evidence="8">
    <location>
        <begin position="304"/>
        <end position="320"/>
    </location>
</feature>
<dbReference type="RefSeq" id="WP_307424592.1">
    <property type="nucleotide sequence ID" value="NZ_JAUSVK010000001.1"/>
</dbReference>
<accession>A0ABU0FBQ4</accession>
<evidence type="ECO:0000256" key="2">
    <source>
        <dbReference type="ARBA" id="ARBA00022448"/>
    </source>
</evidence>
<evidence type="ECO:0000256" key="8">
    <source>
        <dbReference type="SAM" id="Phobius"/>
    </source>
</evidence>
<feature type="transmembrane region" description="Helical" evidence="8">
    <location>
        <begin position="106"/>
        <end position="127"/>
    </location>
</feature>
<dbReference type="CDD" id="cd06579">
    <property type="entry name" value="TM_PBP1_transp_AraH_like"/>
    <property type="match status" value="1"/>
</dbReference>
<evidence type="ECO:0000256" key="7">
    <source>
        <dbReference type="ARBA" id="ARBA00023136"/>
    </source>
</evidence>
<evidence type="ECO:0000256" key="5">
    <source>
        <dbReference type="ARBA" id="ARBA00022692"/>
    </source>
</evidence>
<dbReference type="PANTHER" id="PTHR32196:SF21">
    <property type="entry name" value="ABC TRANSPORTER PERMEASE PROTEIN YPHD-RELATED"/>
    <property type="match status" value="1"/>
</dbReference>
<feature type="transmembrane region" description="Helical" evidence="8">
    <location>
        <begin position="211"/>
        <end position="238"/>
    </location>
</feature>
<gene>
    <name evidence="9" type="ORF">J3R73_001549</name>
</gene>
<feature type="transmembrane region" description="Helical" evidence="8">
    <location>
        <begin position="132"/>
        <end position="150"/>
    </location>
</feature>
<dbReference type="PANTHER" id="PTHR32196">
    <property type="entry name" value="ABC TRANSPORTER PERMEASE PROTEIN YPHD-RELATED-RELATED"/>
    <property type="match status" value="1"/>
</dbReference>
<keyword evidence="7 8" id="KW-0472">Membrane</keyword>
<comment type="subcellular location">
    <subcellularLocation>
        <location evidence="1">Cell membrane</location>
        <topology evidence="1">Multi-pass membrane protein</topology>
    </subcellularLocation>
</comment>
<comment type="caution">
    <text evidence="9">The sequence shown here is derived from an EMBL/GenBank/DDBJ whole genome shotgun (WGS) entry which is preliminary data.</text>
</comment>
<dbReference type="Proteomes" id="UP001237448">
    <property type="component" value="Unassembled WGS sequence"/>
</dbReference>
<dbReference type="EMBL" id="JAUSVK010000001">
    <property type="protein sequence ID" value="MDQ0391757.1"/>
    <property type="molecule type" value="Genomic_DNA"/>
</dbReference>
<proteinExistence type="predicted"/>
<keyword evidence="2" id="KW-0813">Transport</keyword>
<evidence type="ECO:0000313" key="9">
    <source>
        <dbReference type="EMBL" id="MDQ0391757.1"/>
    </source>
</evidence>
<keyword evidence="9" id="KW-0762">Sugar transport</keyword>
<reference evidence="9 10" key="1">
    <citation type="submission" date="2023-07" db="EMBL/GenBank/DDBJ databases">
        <title>Genomic Encyclopedia of Type Strains, Phase IV (KMG-IV): sequencing the most valuable type-strain genomes for metagenomic binning, comparative biology and taxonomic classification.</title>
        <authorList>
            <person name="Goeker M."/>
        </authorList>
    </citation>
    <scope>NUCLEOTIDE SEQUENCE [LARGE SCALE GENOMIC DNA]</scope>
    <source>
        <strain evidence="9 10">DSM 5896</strain>
    </source>
</reference>
<feature type="transmembrane region" description="Helical" evidence="8">
    <location>
        <begin position="250"/>
        <end position="270"/>
    </location>
</feature>
<keyword evidence="3" id="KW-1003">Cell membrane</keyword>
<evidence type="ECO:0000256" key="4">
    <source>
        <dbReference type="ARBA" id="ARBA00022519"/>
    </source>
</evidence>
<dbReference type="InterPro" id="IPR001851">
    <property type="entry name" value="ABC_transp_permease"/>
</dbReference>
<protein>
    <submittedName>
        <fullName evidence="9">Simple sugar transport system permease protein</fullName>
    </submittedName>
</protein>
<evidence type="ECO:0000256" key="3">
    <source>
        <dbReference type="ARBA" id="ARBA00022475"/>
    </source>
</evidence>
<feature type="transmembrane region" description="Helical" evidence="8">
    <location>
        <begin position="53"/>
        <end position="73"/>
    </location>
</feature>
<keyword evidence="5 8" id="KW-0812">Transmembrane</keyword>
<dbReference type="Pfam" id="PF02653">
    <property type="entry name" value="BPD_transp_2"/>
    <property type="match status" value="1"/>
</dbReference>
<evidence type="ECO:0000313" key="10">
    <source>
        <dbReference type="Proteomes" id="UP001237448"/>
    </source>
</evidence>
<keyword evidence="10" id="KW-1185">Reference proteome</keyword>
<name>A0ABU0FBQ4_9HYPH</name>
<feature type="transmembrane region" description="Helical" evidence="8">
    <location>
        <begin position="170"/>
        <end position="190"/>
    </location>
</feature>
<keyword evidence="6 8" id="KW-1133">Transmembrane helix</keyword>
<keyword evidence="4" id="KW-0997">Cell inner membrane</keyword>
<evidence type="ECO:0000256" key="1">
    <source>
        <dbReference type="ARBA" id="ARBA00004651"/>
    </source>
</evidence>
<organism evidence="9 10">
    <name type="scientific">Labrys monachus</name>
    <dbReference type="NCBI Taxonomy" id="217067"/>
    <lineage>
        <taxon>Bacteria</taxon>
        <taxon>Pseudomonadati</taxon>
        <taxon>Pseudomonadota</taxon>
        <taxon>Alphaproteobacteria</taxon>
        <taxon>Hyphomicrobiales</taxon>
        <taxon>Xanthobacteraceae</taxon>
        <taxon>Labrys</taxon>
    </lineage>
</organism>
<evidence type="ECO:0000256" key="6">
    <source>
        <dbReference type="ARBA" id="ARBA00022989"/>
    </source>
</evidence>
<sequence>MSEQDMAMPTWWRSVVRDVALDHGGLLIALAILMAVATLFAPHFASIANLLDILRQMAFTGVVALGMTLVIIAGEIDISVGSAVAFSSALFGVVAVNFGWPLPLAAVAVLASSSLVGLAAGAIRAFFGVPSFIVTLALFSALKGAAWLLTDAIPIPILDDSFNWWGTGSLLGLPVPALILIIVFVVFSVIANRTSFGRSVYTIGGNADAAYLSGIPVASVRTVLFGLTGFLAGVSGLLQTSRLAAGNADMGTGLEFAVITAVIVGGASLFGGKGSMLGTMLGGLFIAVLNNAMVLFGVNSYAQYVANGLVVLLAVLISTLRSPGTPASNLFASFKKRH</sequence>
<feature type="transmembrane region" description="Helical" evidence="8">
    <location>
        <begin position="277"/>
        <end position="298"/>
    </location>
</feature>